<dbReference type="AlphaFoldDB" id="A0A382QWC6"/>
<sequence>RQIRHLQGITDRIVNIPAEASEFEFPIDFPSRVEVGRTSRVQVMIVGEITDFDGTKHKISYTSNARDDQLISVAAAGLVSVETLADSYTVEPNNMFIIPVTIRREPAVREQSMKVELIHPGQAKDIIAEPVELGPGQSTVALKIRTSKSPGPFTAPFIIRATTTNIPRHVAEKEIELVGPSR</sequence>
<proteinExistence type="predicted"/>
<gene>
    <name evidence="1" type="ORF">METZ01_LOCUS342667</name>
</gene>
<accession>A0A382QWC6</accession>
<feature type="non-terminal residue" evidence="1">
    <location>
        <position position="1"/>
    </location>
</feature>
<dbReference type="EMBL" id="UINC01117410">
    <property type="protein sequence ID" value="SVC89813.1"/>
    <property type="molecule type" value="Genomic_DNA"/>
</dbReference>
<evidence type="ECO:0008006" key="2">
    <source>
        <dbReference type="Google" id="ProtNLM"/>
    </source>
</evidence>
<organism evidence="1">
    <name type="scientific">marine metagenome</name>
    <dbReference type="NCBI Taxonomy" id="408172"/>
    <lineage>
        <taxon>unclassified sequences</taxon>
        <taxon>metagenomes</taxon>
        <taxon>ecological metagenomes</taxon>
    </lineage>
</organism>
<name>A0A382QWC6_9ZZZZ</name>
<protein>
    <recommendedName>
        <fullName evidence="2">Alpha-2-macroglobulin bait region domain-containing protein</fullName>
    </recommendedName>
</protein>
<reference evidence="1" key="1">
    <citation type="submission" date="2018-05" db="EMBL/GenBank/DDBJ databases">
        <authorList>
            <person name="Lanie J.A."/>
            <person name="Ng W.-L."/>
            <person name="Kazmierczak K.M."/>
            <person name="Andrzejewski T.M."/>
            <person name="Davidsen T.M."/>
            <person name="Wayne K.J."/>
            <person name="Tettelin H."/>
            <person name="Glass J.I."/>
            <person name="Rusch D."/>
            <person name="Podicherti R."/>
            <person name="Tsui H.-C.T."/>
            <person name="Winkler M.E."/>
        </authorList>
    </citation>
    <scope>NUCLEOTIDE SEQUENCE</scope>
</reference>
<evidence type="ECO:0000313" key="1">
    <source>
        <dbReference type="EMBL" id="SVC89813.1"/>
    </source>
</evidence>